<keyword evidence="2" id="KW-1185">Reference proteome</keyword>
<dbReference type="EMBL" id="JBGEHV010000003">
    <property type="protein sequence ID" value="MEY8038347.1"/>
    <property type="molecule type" value="Genomic_DNA"/>
</dbReference>
<comment type="caution">
    <text evidence="1">The sequence shown here is derived from an EMBL/GenBank/DDBJ whole genome shotgun (WGS) entry which is preliminary data.</text>
</comment>
<name>A0ABV4CEA2_9PSEU</name>
<reference evidence="1 2" key="1">
    <citation type="submission" date="2024-08" db="EMBL/GenBank/DDBJ databases">
        <title>Genome mining of Saccharopolyspora cebuensis PGLac3 from Nigerian medicinal plant.</title>
        <authorList>
            <person name="Ezeobiora C.E."/>
            <person name="Igbokwe N.H."/>
            <person name="Amin D.H."/>
            <person name="Mendie U.E."/>
        </authorList>
    </citation>
    <scope>NUCLEOTIDE SEQUENCE [LARGE SCALE GENOMIC DNA]</scope>
    <source>
        <strain evidence="1 2">PGLac3</strain>
    </source>
</reference>
<evidence type="ECO:0000313" key="1">
    <source>
        <dbReference type="EMBL" id="MEY8038347.1"/>
    </source>
</evidence>
<dbReference type="RefSeq" id="WP_345355887.1">
    <property type="nucleotide sequence ID" value="NZ_BAABII010000002.1"/>
</dbReference>
<evidence type="ECO:0000313" key="2">
    <source>
        <dbReference type="Proteomes" id="UP001564626"/>
    </source>
</evidence>
<organism evidence="1 2">
    <name type="scientific">Saccharopolyspora cebuensis</name>
    <dbReference type="NCBI Taxonomy" id="418759"/>
    <lineage>
        <taxon>Bacteria</taxon>
        <taxon>Bacillati</taxon>
        <taxon>Actinomycetota</taxon>
        <taxon>Actinomycetes</taxon>
        <taxon>Pseudonocardiales</taxon>
        <taxon>Pseudonocardiaceae</taxon>
        <taxon>Saccharopolyspora</taxon>
    </lineage>
</organism>
<dbReference type="Proteomes" id="UP001564626">
    <property type="component" value="Unassembled WGS sequence"/>
</dbReference>
<gene>
    <name evidence="1" type="ORF">AB8O55_02965</name>
</gene>
<proteinExistence type="predicted"/>
<accession>A0ABV4CEA2</accession>
<sequence>MTGFNVDPESIDGNSHLLTELAGLLHEGRLDGDLATMSRAPRAHPDVGKQVAEFATFANDQHRDLVALLGALATKLKAVGEEHVTVDGTVRDELARFLSEGSFVPPGKR</sequence>
<protein>
    <submittedName>
        <fullName evidence="1">Uncharacterized protein</fullName>
    </submittedName>
</protein>